<dbReference type="InterPro" id="IPR050267">
    <property type="entry name" value="Anti-sigma-factor_SerPK"/>
</dbReference>
<evidence type="ECO:0000259" key="2">
    <source>
        <dbReference type="Pfam" id="PF13581"/>
    </source>
</evidence>
<dbReference type="PANTHER" id="PTHR35526">
    <property type="entry name" value="ANTI-SIGMA-F FACTOR RSBW-RELATED"/>
    <property type="match status" value="1"/>
</dbReference>
<dbReference type="Gene3D" id="3.30.565.10">
    <property type="entry name" value="Histidine kinase-like ATPase, C-terminal domain"/>
    <property type="match status" value="1"/>
</dbReference>
<dbReference type="Proteomes" id="UP000730482">
    <property type="component" value="Unassembled WGS sequence"/>
</dbReference>
<organism evidence="3 4">
    <name type="scientific">Catenulispora pinistramenti</name>
    <dbReference type="NCBI Taxonomy" id="2705254"/>
    <lineage>
        <taxon>Bacteria</taxon>
        <taxon>Bacillati</taxon>
        <taxon>Actinomycetota</taxon>
        <taxon>Actinomycetes</taxon>
        <taxon>Catenulisporales</taxon>
        <taxon>Catenulisporaceae</taxon>
        <taxon>Catenulispora</taxon>
    </lineage>
</organism>
<evidence type="ECO:0000256" key="1">
    <source>
        <dbReference type="ARBA" id="ARBA00022527"/>
    </source>
</evidence>
<name>A0ABS5KR56_9ACTN</name>
<comment type="caution">
    <text evidence="3">The sequence shown here is derived from an EMBL/GenBank/DDBJ whole genome shotgun (WGS) entry which is preliminary data.</text>
</comment>
<dbReference type="PANTHER" id="PTHR35526:SF3">
    <property type="entry name" value="ANTI-SIGMA-F FACTOR RSBW"/>
    <property type="match status" value="1"/>
</dbReference>
<keyword evidence="3" id="KW-0067">ATP-binding</keyword>
<dbReference type="RefSeq" id="WP_212010117.1">
    <property type="nucleotide sequence ID" value="NZ_JAAFYZ010000051.1"/>
</dbReference>
<keyword evidence="4" id="KW-1185">Reference proteome</keyword>
<dbReference type="EMBL" id="JAAFYZ010000051">
    <property type="protein sequence ID" value="MBS2548536.1"/>
    <property type="molecule type" value="Genomic_DNA"/>
</dbReference>
<accession>A0ABS5KR56</accession>
<proteinExistence type="predicted"/>
<dbReference type="InterPro" id="IPR003594">
    <property type="entry name" value="HATPase_dom"/>
</dbReference>
<keyword evidence="1" id="KW-0808">Transferase</keyword>
<dbReference type="GO" id="GO:0005524">
    <property type="term" value="F:ATP binding"/>
    <property type="evidence" value="ECO:0007669"/>
    <property type="project" value="UniProtKB-KW"/>
</dbReference>
<dbReference type="CDD" id="cd16936">
    <property type="entry name" value="HATPase_RsbW-like"/>
    <property type="match status" value="1"/>
</dbReference>
<keyword evidence="3" id="KW-0547">Nucleotide-binding</keyword>
<dbReference type="Pfam" id="PF13581">
    <property type="entry name" value="HATPase_c_2"/>
    <property type="match status" value="1"/>
</dbReference>
<dbReference type="InterPro" id="IPR036890">
    <property type="entry name" value="HATPase_C_sf"/>
</dbReference>
<keyword evidence="1" id="KW-0418">Kinase</keyword>
<protein>
    <submittedName>
        <fullName evidence="3">ATP-binding protein</fullName>
    </submittedName>
</protein>
<reference evidence="3 4" key="1">
    <citation type="submission" date="2020-02" db="EMBL/GenBank/DDBJ databases">
        <title>Acidophilic actinobacteria isolated from forest soil.</title>
        <authorList>
            <person name="Golinska P."/>
        </authorList>
    </citation>
    <scope>NUCLEOTIDE SEQUENCE [LARGE SCALE GENOMIC DNA]</scope>
    <source>
        <strain evidence="3 4">NL8</strain>
    </source>
</reference>
<keyword evidence="1" id="KW-0723">Serine/threonine-protein kinase</keyword>
<evidence type="ECO:0000313" key="3">
    <source>
        <dbReference type="EMBL" id="MBS2548536.1"/>
    </source>
</evidence>
<sequence length="150" mass="15987">MPYYSATFPGSRESIHEARAWTQHVLGEALGVDDVVLVASELVTNAIRHTTSGLPGGTFTVHLAAFTNRWRVRVDDAGGPTEPRVQIVDDDEDEVGRGLVMVASLSSAWGVLGARHARGVWAEIRAPPGNVTDDCGIGARAVVLSETGRK</sequence>
<gene>
    <name evidence="3" type="ORF">KGQ19_16840</name>
</gene>
<evidence type="ECO:0000313" key="4">
    <source>
        <dbReference type="Proteomes" id="UP000730482"/>
    </source>
</evidence>
<dbReference type="SUPFAM" id="SSF55874">
    <property type="entry name" value="ATPase domain of HSP90 chaperone/DNA topoisomerase II/histidine kinase"/>
    <property type="match status" value="1"/>
</dbReference>
<feature type="domain" description="Histidine kinase/HSP90-like ATPase" evidence="2">
    <location>
        <begin position="14"/>
        <end position="107"/>
    </location>
</feature>